<keyword evidence="1" id="KW-0472">Membrane</keyword>
<dbReference type="AlphaFoldDB" id="A0A1H1L5F0"/>
<keyword evidence="1" id="KW-1133">Transmembrane helix</keyword>
<feature type="transmembrane region" description="Helical" evidence="1">
    <location>
        <begin position="7"/>
        <end position="29"/>
    </location>
</feature>
<reference evidence="2 3" key="1">
    <citation type="submission" date="2016-10" db="EMBL/GenBank/DDBJ databases">
        <authorList>
            <person name="de Groot N.N."/>
        </authorList>
    </citation>
    <scope>NUCLEOTIDE SEQUENCE [LARGE SCALE GENOMIC DNA]</scope>
    <source>
        <strain evidence="2 3">DSM 21741</strain>
    </source>
</reference>
<organism evidence="2 3">
    <name type="scientific">Friedmanniella luteola</name>
    <dbReference type="NCBI Taxonomy" id="546871"/>
    <lineage>
        <taxon>Bacteria</taxon>
        <taxon>Bacillati</taxon>
        <taxon>Actinomycetota</taxon>
        <taxon>Actinomycetes</taxon>
        <taxon>Propionibacteriales</taxon>
        <taxon>Nocardioidaceae</taxon>
        <taxon>Friedmanniella</taxon>
    </lineage>
</organism>
<keyword evidence="3" id="KW-1185">Reference proteome</keyword>
<protein>
    <submittedName>
        <fullName evidence="2">Uncharacterized protein</fullName>
    </submittedName>
</protein>
<evidence type="ECO:0000313" key="2">
    <source>
        <dbReference type="EMBL" id="SDR69716.1"/>
    </source>
</evidence>
<keyword evidence="1" id="KW-0812">Transmembrane</keyword>
<gene>
    <name evidence="2" type="ORF">SAMN04488543_0092</name>
</gene>
<name>A0A1H1L5F0_9ACTN</name>
<accession>A0A1H1L5F0</accession>
<evidence type="ECO:0000313" key="3">
    <source>
        <dbReference type="Proteomes" id="UP000199092"/>
    </source>
</evidence>
<dbReference type="EMBL" id="LT629749">
    <property type="protein sequence ID" value="SDR69716.1"/>
    <property type="molecule type" value="Genomic_DNA"/>
</dbReference>
<dbReference type="STRING" id="546871.SAMN04488543_0092"/>
<feature type="transmembrane region" description="Helical" evidence="1">
    <location>
        <begin position="41"/>
        <end position="64"/>
    </location>
</feature>
<dbReference type="RefSeq" id="WP_091408594.1">
    <property type="nucleotide sequence ID" value="NZ_LT629749.1"/>
</dbReference>
<evidence type="ECO:0000256" key="1">
    <source>
        <dbReference type="SAM" id="Phobius"/>
    </source>
</evidence>
<dbReference type="Proteomes" id="UP000199092">
    <property type="component" value="Chromosome I"/>
</dbReference>
<proteinExistence type="predicted"/>
<sequence>MFDEGKVQTLLLAVFGLVIIVVGIALAAGARKAQYSETARVGFNTLVAIVIVAIGMGAIGFAAFGRRILTALGIG</sequence>